<keyword evidence="4" id="KW-1185">Reference proteome</keyword>
<comment type="similarity">
    <text evidence="2">Belongs to the asaB hydroxylase/desaturase family.</text>
</comment>
<dbReference type="RefSeq" id="XP_033670914.1">
    <property type="nucleotide sequence ID" value="XM_033816064.1"/>
</dbReference>
<organism evidence="3 4">
    <name type="scientific">Zasmidium cellare ATCC 36951</name>
    <dbReference type="NCBI Taxonomy" id="1080233"/>
    <lineage>
        <taxon>Eukaryota</taxon>
        <taxon>Fungi</taxon>
        <taxon>Dikarya</taxon>
        <taxon>Ascomycota</taxon>
        <taxon>Pezizomycotina</taxon>
        <taxon>Dothideomycetes</taxon>
        <taxon>Dothideomycetidae</taxon>
        <taxon>Mycosphaerellales</taxon>
        <taxon>Mycosphaerellaceae</taxon>
        <taxon>Zasmidium</taxon>
    </lineage>
</organism>
<dbReference type="NCBIfam" id="NF041278">
    <property type="entry name" value="CmcJ_NvfI_EfuI"/>
    <property type="match status" value="1"/>
</dbReference>
<name>A0A6A6CSH2_ZASCE</name>
<dbReference type="InterPro" id="IPR044053">
    <property type="entry name" value="AsaB-like"/>
</dbReference>
<evidence type="ECO:0000313" key="3">
    <source>
        <dbReference type="EMBL" id="KAF2170025.1"/>
    </source>
</evidence>
<reference evidence="3" key="1">
    <citation type="journal article" date="2020" name="Stud. Mycol.">
        <title>101 Dothideomycetes genomes: a test case for predicting lifestyles and emergence of pathogens.</title>
        <authorList>
            <person name="Haridas S."/>
            <person name="Albert R."/>
            <person name="Binder M."/>
            <person name="Bloem J."/>
            <person name="Labutti K."/>
            <person name="Salamov A."/>
            <person name="Andreopoulos B."/>
            <person name="Baker S."/>
            <person name="Barry K."/>
            <person name="Bills G."/>
            <person name="Bluhm B."/>
            <person name="Cannon C."/>
            <person name="Castanera R."/>
            <person name="Culley D."/>
            <person name="Daum C."/>
            <person name="Ezra D."/>
            <person name="Gonzalez J."/>
            <person name="Henrissat B."/>
            <person name="Kuo A."/>
            <person name="Liang C."/>
            <person name="Lipzen A."/>
            <person name="Lutzoni F."/>
            <person name="Magnuson J."/>
            <person name="Mondo S."/>
            <person name="Nolan M."/>
            <person name="Ohm R."/>
            <person name="Pangilinan J."/>
            <person name="Park H.-J."/>
            <person name="Ramirez L."/>
            <person name="Alfaro M."/>
            <person name="Sun H."/>
            <person name="Tritt A."/>
            <person name="Yoshinaga Y."/>
            <person name="Zwiers L.-H."/>
            <person name="Turgeon B."/>
            <person name="Goodwin S."/>
            <person name="Spatafora J."/>
            <person name="Crous P."/>
            <person name="Grigoriev I."/>
        </authorList>
    </citation>
    <scope>NUCLEOTIDE SEQUENCE</scope>
    <source>
        <strain evidence="3">ATCC 36951</strain>
    </source>
</reference>
<proteinExistence type="inferred from homology"/>
<keyword evidence="1" id="KW-0560">Oxidoreductase</keyword>
<dbReference type="GeneID" id="54569336"/>
<dbReference type="AlphaFoldDB" id="A0A6A6CSH2"/>
<accession>A0A6A6CSH2</accession>
<dbReference type="PANTHER" id="PTHR34598">
    <property type="entry name" value="BLL6449 PROTEIN"/>
    <property type="match status" value="1"/>
</dbReference>
<gene>
    <name evidence="3" type="ORF">M409DRAFT_64408</name>
</gene>
<evidence type="ECO:0000313" key="4">
    <source>
        <dbReference type="Proteomes" id="UP000799537"/>
    </source>
</evidence>
<dbReference type="GO" id="GO:0016491">
    <property type="term" value="F:oxidoreductase activity"/>
    <property type="evidence" value="ECO:0007669"/>
    <property type="project" value="UniProtKB-KW"/>
</dbReference>
<protein>
    <recommendedName>
        <fullName evidence="5">Methyltransferase</fullName>
    </recommendedName>
</protein>
<evidence type="ECO:0008006" key="5">
    <source>
        <dbReference type="Google" id="ProtNLM"/>
    </source>
</evidence>
<evidence type="ECO:0000256" key="2">
    <source>
        <dbReference type="ARBA" id="ARBA00023604"/>
    </source>
</evidence>
<dbReference type="Proteomes" id="UP000799537">
    <property type="component" value="Unassembled WGS sequence"/>
</dbReference>
<evidence type="ECO:0000256" key="1">
    <source>
        <dbReference type="ARBA" id="ARBA00023002"/>
    </source>
</evidence>
<dbReference type="EMBL" id="ML993586">
    <property type="protein sequence ID" value="KAF2170025.1"/>
    <property type="molecule type" value="Genomic_DNA"/>
</dbReference>
<dbReference type="OrthoDB" id="412788at2759"/>
<dbReference type="PANTHER" id="PTHR34598:SF3">
    <property type="entry name" value="OXIDOREDUCTASE AN1597"/>
    <property type="match status" value="1"/>
</dbReference>
<sequence length="291" mass="33441">MYPFEDTKIQLSIRQAGFRRQTFNTQPAKVHDTRGHEDDFTLDTHGFQIIKDSSPFPASTFDSDDFINTTYADHITDLLKDSLGCSRVYILATKVREVTWKDAITADNDLPDTDMSAAQNGHIQFPHVDYSYDGAPLFVKRLASQPLPPDALISKTLPDEETMGIIQKHRWAMINYWQPIRNPVTRDALAVCDARTVPEDDLFEDPPEVIEKVKFFGTWYMKAPKNDEHKWYYYSDMRTDEALLIKCFDSKLDGRARRAPHTAFTGSKDHGPVRSSVEIRTLVCWEDEDVE</sequence>